<feature type="region of interest" description="Disordered" evidence="5">
    <location>
        <begin position="69"/>
        <end position="111"/>
    </location>
</feature>
<feature type="compositionally biased region" description="Gly residues" evidence="5">
    <location>
        <begin position="69"/>
        <end position="80"/>
    </location>
</feature>
<dbReference type="GO" id="GO:0016020">
    <property type="term" value="C:membrane"/>
    <property type="evidence" value="ECO:0007669"/>
    <property type="project" value="UniProtKB-SubCell"/>
</dbReference>
<dbReference type="RefSeq" id="XP_067918740.1">
    <property type="nucleotide sequence ID" value="XM_068069284.1"/>
</dbReference>
<dbReference type="InterPro" id="IPR037185">
    <property type="entry name" value="EmrE-like"/>
</dbReference>
<dbReference type="InterPro" id="IPR008521">
    <property type="entry name" value="Mg_trans_NIPA"/>
</dbReference>
<feature type="transmembrane region" description="Helical" evidence="6">
    <location>
        <begin position="370"/>
        <end position="393"/>
    </location>
</feature>
<feature type="transmembrane region" description="Helical" evidence="6">
    <location>
        <begin position="34"/>
        <end position="53"/>
    </location>
</feature>
<feature type="transmembrane region" description="Helical" evidence="6">
    <location>
        <begin position="399"/>
        <end position="420"/>
    </location>
</feature>
<sequence length="499" mass="53971">MFLLYFLNTTASSTASSSEILVEYLRLGYESLHSSWYIGVILGLISSFAGAMGDNLVRLSFVREQHGRAGAGSRGLGSGGRDTNENSLGSDNGSSKRHRSRMEAGDEEQSNRIRKSARSLFRRPLWLLGTFLTVVINPLLTVLALKFAAASIVLPFGGMHIFWNVILVGYLLQEKLLPSDFLGSACILSGITLVIAYGAHDLPPYTISSLKLLITRPVFLGYVAIVFMYIVYCMLVTPPFSSLPAWRSSSSSSSASHLGQEQERPVNKHTARTPFCTGGRNAAGLGLDDFLTDETVYSSTEEGRGGGRTRRRLLLLSSGGSRIGAPYWLQGFTVSSLSGVFGGLGNLSAKALIEIIGSEGIYNCLRRYEFFLSLALTAFLCGLQLFFLNVALYRYEAKYVVPMVNATLIASGSVGGILLFEEYAHMANTSIYAFGCGSFLVVMGILVLTTAASGAVSKAAQPEYIAKRIRELGCDGTEDERKHLSSSFTPPLPGECSTF</sequence>
<name>A0A2C6KKL0_9APIC</name>
<dbReference type="EMBL" id="MIGC01005362">
    <property type="protein sequence ID" value="PHJ17015.1"/>
    <property type="molecule type" value="Genomic_DNA"/>
</dbReference>
<evidence type="ECO:0000313" key="7">
    <source>
        <dbReference type="EMBL" id="PHJ17015.1"/>
    </source>
</evidence>
<dbReference type="GO" id="GO:0015095">
    <property type="term" value="F:magnesium ion transmembrane transporter activity"/>
    <property type="evidence" value="ECO:0007669"/>
    <property type="project" value="InterPro"/>
</dbReference>
<dbReference type="PANTHER" id="PTHR12570">
    <property type="match status" value="1"/>
</dbReference>
<dbReference type="GeneID" id="94432495"/>
<feature type="transmembrane region" description="Helical" evidence="6">
    <location>
        <begin position="219"/>
        <end position="237"/>
    </location>
</feature>
<keyword evidence="8" id="KW-1185">Reference proteome</keyword>
<feature type="transmembrane region" description="Helical" evidence="6">
    <location>
        <begin position="181"/>
        <end position="199"/>
    </location>
</feature>
<evidence type="ECO:0000256" key="3">
    <source>
        <dbReference type="ARBA" id="ARBA00022989"/>
    </source>
</evidence>
<dbReference type="VEuPathDB" id="ToxoDB:CSUI_009166"/>
<feature type="transmembrane region" description="Helical" evidence="6">
    <location>
        <begin position="125"/>
        <end position="145"/>
    </location>
</feature>
<evidence type="ECO:0000256" key="1">
    <source>
        <dbReference type="ARBA" id="ARBA00004141"/>
    </source>
</evidence>
<feature type="transmembrane region" description="Helical" evidence="6">
    <location>
        <begin position="151"/>
        <end position="172"/>
    </location>
</feature>
<keyword evidence="3 6" id="KW-1133">Transmembrane helix</keyword>
<comment type="subcellular location">
    <subcellularLocation>
        <location evidence="1">Membrane</location>
        <topology evidence="1">Multi-pass membrane protein</topology>
    </subcellularLocation>
</comment>
<reference evidence="7 8" key="1">
    <citation type="journal article" date="2017" name="Int. J. Parasitol.">
        <title>The genome of the protozoan parasite Cystoisospora suis and a reverse vaccinology approach to identify vaccine candidates.</title>
        <authorList>
            <person name="Palmieri N."/>
            <person name="Shrestha A."/>
            <person name="Ruttkowski B."/>
            <person name="Beck T."/>
            <person name="Vogl C."/>
            <person name="Tomley F."/>
            <person name="Blake D.P."/>
            <person name="Joachim A."/>
        </authorList>
    </citation>
    <scope>NUCLEOTIDE SEQUENCE [LARGE SCALE GENOMIC DNA]</scope>
    <source>
        <strain evidence="7 8">Wien I</strain>
    </source>
</reference>
<feature type="region of interest" description="Disordered" evidence="5">
    <location>
        <begin position="254"/>
        <end position="274"/>
    </location>
</feature>
<accession>A0A2C6KKL0</accession>
<protein>
    <submittedName>
        <fullName evidence="7">Magnesium transporter nipa</fullName>
    </submittedName>
</protein>
<keyword evidence="4 6" id="KW-0472">Membrane</keyword>
<evidence type="ECO:0000256" key="4">
    <source>
        <dbReference type="ARBA" id="ARBA00023136"/>
    </source>
</evidence>
<evidence type="ECO:0000313" key="8">
    <source>
        <dbReference type="Proteomes" id="UP000221165"/>
    </source>
</evidence>
<proteinExistence type="predicted"/>
<dbReference type="PANTHER" id="PTHR12570:SF65">
    <property type="entry name" value="MAGNESIUM TRANSPORTER NIPA9-RELATED"/>
    <property type="match status" value="1"/>
</dbReference>
<dbReference type="AlphaFoldDB" id="A0A2C6KKL0"/>
<gene>
    <name evidence="7" type="ORF">CSUI_009166</name>
</gene>
<evidence type="ECO:0000256" key="2">
    <source>
        <dbReference type="ARBA" id="ARBA00022692"/>
    </source>
</evidence>
<organism evidence="7 8">
    <name type="scientific">Cystoisospora suis</name>
    <dbReference type="NCBI Taxonomy" id="483139"/>
    <lineage>
        <taxon>Eukaryota</taxon>
        <taxon>Sar</taxon>
        <taxon>Alveolata</taxon>
        <taxon>Apicomplexa</taxon>
        <taxon>Conoidasida</taxon>
        <taxon>Coccidia</taxon>
        <taxon>Eucoccidiorida</taxon>
        <taxon>Eimeriorina</taxon>
        <taxon>Sarcocystidae</taxon>
        <taxon>Cystoisospora</taxon>
    </lineage>
</organism>
<dbReference type="Gene3D" id="1.10.3730.20">
    <property type="match status" value="1"/>
</dbReference>
<dbReference type="OrthoDB" id="165382at2759"/>
<dbReference type="Proteomes" id="UP000221165">
    <property type="component" value="Unassembled WGS sequence"/>
</dbReference>
<keyword evidence="2 6" id="KW-0812">Transmembrane</keyword>
<feature type="transmembrane region" description="Helical" evidence="6">
    <location>
        <begin position="432"/>
        <end position="452"/>
    </location>
</feature>
<evidence type="ECO:0000256" key="5">
    <source>
        <dbReference type="SAM" id="MobiDB-lite"/>
    </source>
</evidence>
<dbReference type="SUPFAM" id="SSF103481">
    <property type="entry name" value="Multidrug resistance efflux transporter EmrE"/>
    <property type="match status" value="1"/>
</dbReference>
<evidence type="ECO:0000256" key="6">
    <source>
        <dbReference type="SAM" id="Phobius"/>
    </source>
</evidence>
<comment type="caution">
    <text evidence="7">The sequence shown here is derived from an EMBL/GenBank/DDBJ whole genome shotgun (WGS) entry which is preliminary data.</text>
</comment>
<dbReference type="Pfam" id="PF05653">
    <property type="entry name" value="Mg_trans_NIPA"/>
    <property type="match status" value="2"/>
</dbReference>